<keyword evidence="12" id="KW-0964">Secreted</keyword>
<feature type="signal peptide" evidence="38">
    <location>
        <begin position="1"/>
        <end position="18"/>
    </location>
</feature>
<feature type="chain" id="PRO_5018043214" description="Angiotensin-converting enzyme" evidence="38">
    <location>
        <begin position="19"/>
        <end position="802"/>
    </location>
</feature>
<dbReference type="CTD" id="59272"/>
<evidence type="ECO:0000256" key="35">
    <source>
        <dbReference type="RuleBase" id="RU361144"/>
    </source>
</evidence>
<feature type="binding site" evidence="33">
    <location>
        <position position="379"/>
    </location>
    <ligand>
        <name>Zn(2+)</name>
        <dbReference type="ChEBI" id="CHEBI:29105"/>
        <label>2</label>
        <note>catalytic</note>
    </ligand>
</feature>
<dbReference type="RefSeq" id="XP_016887914.1">
    <property type="nucleotide sequence ID" value="XM_017032425.2"/>
</dbReference>
<evidence type="ECO:0000256" key="21">
    <source>
        <dbReference type="ARBA" id="ARBA00023049"/>
    </source>
</evidence>
<comment type="catalytic activity">
    <reaction evidence="2">
        <text>angiotensin II + H2O = angiotensin-(1-7) + L-phenylalanine</text>
        <dbReference type="Rhea" id="RHEA:26554"/>
        <dbReference type="ChEBI" id="CHEBI:15377"/>
        <dbReference type="ChEBI" id="CHEBI:58095"/>
        <dbReference type="ChEBI" id="CHEBI:58506"/>
        <dbReference type="ChEBI" id="CHEBI:58922"/>
        <dbReference type="EC" id="3.4.17.23"/>
    </reaction>
    <physiologicalReaction direction="left-to-right" evidence="2">
        <dbReference type="Rhea" id="RHEA:26555"/>
    </physiologicalReaction>
</comment>
<evidence type="ECO:0000256" key="19">
    <source>
        <dbReference type="ARBA" id="ARBA00022833"/>
    </source>
</evidence>
<evidence type="ECO:0000256" key="11">
    <source>
        <dbReference type="ARBA" id="ARBA00022490"/>
    </source>
</evidence>
<dbReference type="GO" id="GO:0005737">
    <property type="term" value="C:cytoplasm"/>
    <property type="evidence" value="ECO:0007669"/>
    <property type="project" value="UniProtKB-SubCell"/>
</dbReference>
<evidence type="ECO:0000256" key="24">
    <source>
        <dbReference type="ARBA" id="ARBA00023180"/>
    </source>
</evidence>
<dbReference type="PANTHER" id="PTHR10514:SF24">
    <property type="entry name" value="ANGIOTENSIN-CONVERTING ENZYME 2"/>
    <property type="match status" value="1"/>
</dbReference>
<dbReference type="Pfam" id="PF16959">
    <property type="entry name" value="Collectrin"/>
    <property type="match status" value="1"/>
</dbReference>
<evidence type="ECO:0000256" key="29">
    <source>
        <dbReference type="PIRSR" id="PIRSR601548-11"/>
    </source>
</evidence>
<dbReference type="FunCoup" id="A0A3P8UEB1">
    <property type="interactions" value="287"/>
</dbReference>
<dbReference type="InParanoid" id="A0A3P8UEB1"/>
<evidence type="ECO:0000256" key="25">
    <source>
        <dbReference type="ARBA" id="ARBA00023214"/>
    </source>
</evidence>
<evidence type="ECO:0000256" key="16">
    <source>
        <dbReference type="ARBA" id="ARBA00022723"/>
    </source>
</evidence>
<dbReference type="GeneID" id="103378664"/>
<evidence type="ECO:0000256" key="28">
    <source>
        <dbReference type="PIRSR" id="PIRSR601548-10"/>
    </source>
</evidence>
<dbReference type="SUPFAM" id="SSF55486">
    <property type="entry name" value="Metalloproteases ('zincins'), catalytic domain"/>
    <property type="match status" value="1"/>
</dbReference>
<evidence type="ECO:0000256" key="31">
    <source>
        <dbReference type="PIRSR" id="PIRSR601548-3"/>
    </source>
</evidence>
<dbReference type="InterPro" id="IPR001548">
    <property type="entry name" value="Peptidase_M2"/>
</dbReference>
<feature type="binding site" evidence="31">
    <location>
        <position position="375"/>
    </location>
    <ligand>
        <name>Zn(2+)</name>
        <dbReference type="ChEBI" id="CHEBI:29105"/>
        <label>1</label>
        <note>catalytic</note>
    </ligand>
</feature>
<comment type="cofactor">
    <cofactor evidence="3">
        <name>chloride</name>
        <dbReference type="ChEBI" id="CHEBI:17996"/>
    </cofactor>
</comment>
<feature type="region of interest" description="Disordered" evidence="36">
    <location>
        <begin position="777"/>
        <end position="802"/>
    </location>
</feature>
<feature type="disulfide bond" evidence="32 34">
    <location>
        <begin position="344"/>
        <end position="362"/>
    </location>
</feature>
<keyword evidence="11" id="KW-0963">Cytoplasm</keyword>
<feature type="transmembrane region" description="Helical" evidence="37">
    <location>
        <begin position="742"/>
        <end position="763"/>
    </location>
</feature>
<evidence type="ECO:0000256" key="14">
    <source>
        <dbReference type="ARBA" id="ARBA00022670"/>
    </source>
</evidence>
<evidence type="ECO:0000256" key="8">
    <source>
        <dbReference type="ARBA" id="ARBA00004613"/>
    </source>
</evidence>
<evidence type="ECO:0000256" key="17">
    <source>
        <dbReference type="ARBA" id="ARBA00022729"/>
    </source>
</evidence>
<keyword evidence="21 35" id="KW-0482">Metalloprotease</keyword>
<name>A0A3P8UEB1_CYNSE</name>
<dbReference type="GO" id="GO:0005929">
    <property type="term" value="C:cilium"/>
    <property type="evidence" value="ECO:0007669"/>
    <property type="project" value="UniProtKB-SubCell"/>
</dbReference>
<dbReference type="SMR" id="A0A3P8UEB1"/>
<dbReference type="Pfam" id="PF01401">
    <property type="entry name" value="Peptidase_M2"/>
    <property type="match status" value="1"/>
</dbReference>
<dbReference type="GO" id="GO:0005615">
    <property type="term" value="C:extracellular space"/>
    <property type="evidence" value="ECO:0007669"/>
    <property type="project" value="TreeGrafter"/>
</dbReference>
<keyword evidence="24 28" id="KW-0325">Glycoprotein</keyword>
<evidence type="ECO:0000256" key="33">
    <source>
        <dbReference type="PIRSR" id="PIRSR601548-8"/>
    </source>
</evidence>
<evidence type="ECO:0000256" key="30">
    <source>
        <dbReference type="PIRSR" id="PIRSR601548-2"/>
    </source>
</evidence>
<dbReference type="GO" id="GO:0004180">
    <property type="term" value="F:carboxypeptidase activity"/>
    <property type="evidence" value="ECO:0007669"/>
    <property type="project" value="UniProtKB-KW"/>
</dbReference>
<dbReference type="EC" id="3.4.-.-" evidence="35"/>
<feature type="active site" description="Proton donor 1" evidence="27">
    <location>
        <position position="506"/>
    </location>
</feature>
<evidence type="ECO:0000256" key="1">
    <source>
        <dbReference type="ARBA" id="ARBA00000796"/>
    </source>
</evidence>
<dbReference type="AlphaFoldDB" id="A0A3P8UEB1"/>
<dbReference type="GO" id="GO:0008241">
    <property type="term" value="F:peptidyl-dipeptidase activity"/>
    <property type="evidence" value="ECO:0007669"/>
    <property type="project" value="InterPro"/>
</dbReference>
<evidence type="ECO:0000256" key="7">
    <source>
        <dbReference type="ARBA" id="ARBA00004496"/>
    </source>
</evidence>
<evidence type="ECO:0000256" key="5">
    <source>
        <dbReference type="ARBA" id="ARBA00004221"/>
    </source>
</evidence>
<dbReference type="GeneTree" id="ENSGT00940000158077"/>
<dbReference type="PROSITE" id="PS52011">
    <property type="entry name" value="PEPTIDASE_M2"/>
    <property type="match status" value="1"/>
</dbReference>
<evidence type="ECO:0000256" key="15">
    <source>
        <dbReference type="ARBA" id="ARBA00022692"/>
    </source>
</evidence>
<comment type="catalytic activity">
    <reaction evidence="1">
        <text>angiotensin I + H2O = angiotensin-(1-9) + L-leucine</text>
        <dbReference type="Rhea" id="RHEA:63532"/>
        <dbReference type="ChEBI" id="CHEBI:15377"/>
        <dbReference type="ChEBI" id="CHEBI:57427"/>
        <dbReference type="ChEBI" id="CHEBI:147350"/>
        <dbReference type="ChEBI" id="CHEBI:147351"/>
    </reaction>
    <physiologicalReaction direction="left-to-right" evidence="1">
        <dbReference type="Rhea" id="RHEA:63533"/>
    </physiologicalReaction>
</comment>
<evidence type="ECO:0000256" key="37">
    <source>
        <dbReference type="SAM" id="Phobius"/>
    </source>
</evidence>
<feature type="binding site" evidence="31">
    <location>
        <position position="403"/>
    </location>
    <ligand>
        <name>Zn(2+)</name>
        <dbReference type="ChEBI" id="CHEBI:29105"/>
        <label>1</label>
        <note>catalytic</note>
    </ligand>
</feature>
<evidence type="ECO:0000259" key="39">
    <source>
        <dbReference type="PROSITE" id="PS52010"/>
    </source>
</evidence>
<keyword evidence="23 32" id="KW-1015">Disulfide bond</keyword>
<reference evidence="40" key="2">
    <citation type="submission" date="2025-08" db="UniProtKB">
        <authorList>
            <consortium name="Ensembl"/>
        </authorList>
    </citation>
    <scope>IDENTIFICATION</scope>
</reference>
<keyword evidence="35" id="KW-0121">Carboxypeptidase</keyword>
<feature type="disulfide bond" evidence="32 34">
    <location>
        <begin position="132"/>
        <end position="140"/>
    </location>
</feature>
<comment type="similarity">
    <text evidence="9 34 35">Belongs to the peptidase M2 family.</text>
</comment>
<dbReference type="Proteomes" id="UP000265120">
    <property type="component" value="Chromosome 5"/>
</dbReference>
<comment type="subcellular location">
    <subcellularLocation>
        <location evidence="5">Apical cell membrane</location>
    </subcellularLocation>
    <subcellularLocation>
        <location evidence="6">Cell membrane</location>
        <topology evidence="6">Single-pass type I membrane protein</topology>
    </subcellularLocation>
    <subcellularLocation>
        <location evidence="4">Cell projection</location>
        <location evidence="4">Cilium</location>
    </subcellularLocation>
    <subcellularLocation>
        <location evidence="7">Cytoplasm</location>
    </subcellularLocation>
    <subcellularLocation>
        <location evidence="8">Secreted</location>
    </subcellularLocation>
</comment>
<comment type="caution">
    <text evidence="34">Lacks conserved residue(s) required for the propagation of feature annotation.</text>
</comment>
<dbReference type="GO" id="GO:0006508">
    <property type="term" value="P:proteolysis"/>
    <property type="evidence" value="ECO:0007669"/>
    <property type="project" value="UniProtKB-KW"/>
</dbReference>
<evidence type="ECO:0000313" key="40">
    <source>
        <dbReference type="Ensembl" id="ENSCSEP00000001568.1"/>
    </source>
</evidence>
<feature type="binding site" evidence="31">
    <location>
        <position position="379"/>
    </location>
    <ligand>
        <name>Zn(2+)</name>
        <dbReference type="ChEBI" id="CHEBI:29105"/>
        <label>1</label>
        <note>catalytic</note>
    </ligand>
</feature>
<feature type="active site" description="Proton donor 2" evidence="29">
    <location>
        <position position="506"/>
    </location>
</feature>
<keyword evidence="17 38" id="KW-0732">Signal</keyword>
<evidence type="ECO:0000256" key="26">
    <source>
        <dbReference type="ARBA" id="ARBA00023273"/>
    </source>
</evidence>
<feature type="binding site" evidence="33">
    <location>
        <position position="403"/>
    </location>
    <ligand>
        <name>Zn(2+)</name>
        <dbReference type="ChEBI" id="CHEBI:29105"/>
        <label>2</label>
        <note>catalytic</note>
    </ligand>
</feature>
<keyword evidence="18 35" id="KW-0378">Hydrolase</keyword>
<keyword evidence="26" id="KW-0966">Cell projection</keyword>
<dbReference type="PROSITE" id="PS52010">
    <property type="entry name" value="COLLECTRIN_LIKE"/>
    <property type="match status" value="1"/>
</dbReference>
<keyword evidence="13" id="KW-0597">Phosphoprotein</keyword>
<feature type="binding site" evidence="30">
    <location>
        <position position="515"/>
    </location>
    <ligand>
        <name>chloride</name>
        <dbReference type="ChEBI" id="CHEBI:17996"/>
        <label>1</label>
    </ligand>
</feature>
<dbReference type="CDD" id="cd06461">
    <property type="entry name" value="M2_ACE"/>
    <property type="match status" value="1"/>
</dbReference>
<feature type="binding site" evidence="33">
    <location>
        <position position="375"/>
    </location>
    <ligand>
        <name>Zn(2+)</name>
        <dbReference type="ChEBI" id="CHEBI:29105"/>
        <label>2</label>
        <note>catalytic</note>
    </ligand>
</feature>
<evidence type="ECO:0000256" key="32">
    <source>
        <dbReference type="PIRSR" id="PIRSR601548-4"/>
    </source>
</evidence>
<evidence type="ECO:0000256" key="34">
    <source>
        <dbReference type="PROSITE-ProRule" id="PRU01355"/>
    </source>
</evidence>
<dbReference type="Ensembl" id="ENSCSET00000001598.1">
    <property type="protein sequence ID" value="ENSCSEP00000001568.1"/>
    <property type="gene ID" value="ENSCSEG00000001064.1"/>
</dbReference>
<proteinExistence type="inferred from homology"/>
<dbReference type="GO" id="GO:0046872">
    <property type="term" value="F:metal ion binding"/>
    <property type="evidence" value="ECO:0007669"/>
    <property type="project" value="UniProtKB-KW"/>
</dbReference>
<keyword evidence="22 37" id="KW-0472">Membrane</keyword>
<evidence type="ECO:0000256" key="9">
    <source>
        <dbReference type="ARBA" id="ARBA00008139"/>
    </source>
</evidence>
<keyword evidence="10" id="KW-1003">Cell membrane</keyword>
<evidence type="ECO:0000256" key="4">
    <source>
        <dbReference type="ARBA" id="ARBA00004138"/>
    </source>
</evidence>
<evidence type="ECO:0000313" key="41">
    <source>
        <dbReference type="Proteomes" id="UP000265120"/>
    </source>
</evidence>
<dbReference type="OrthoDB" id="10029630at2759"/>
<evidence type="ECO:0000256" key="38">
    <source>
        <dbReference type="SAM" id="SignalP"/>
    </source>
</evidence>
<feature type="disulfide bond" evidence="32">
    <location>
        <begin position="531"/>
        <end position="543"/>
    </location>
</feature>
<evidence type="ECO:0000256" key="13">
    <source>
        <dbReference type="ARBA" id="ARBA00022553"/>
    </source>
</evidence>
<keyword evidence="20 37" id="KW-1133">Transmembrane helix</keyword>
<reference evidence="40" key="3">
    <citation type="submission" date="2025-09" db="UniProtKB">
        <authorList>
            <consortium name="Ensembl"/>
        </authorList>
    </citation>
    <scope>IDENTIFICATION</scope>
</reference>
<evidence type="ECO:0000256" key="36">
    <source>
        <dbReference type="SAM" id="MobiDB-lite"/>
    </source>
</evidence>
<evidence type="ECO:0000256" key="22">
    <source>
        <dbReference type="ARBA" id="ARBA00023136"/>
    </source>
</evidence>
<dbReference type="PRINTS" id="PR00791">
    <property type="entry name" value="PEPDIPTASEA"/>
</dbReference>
<keyword evidence="15 37" id="KW-0812">Transmembrane</keyword>
<feature type="glycosylation site" description="N-linked (GlcNAc...) asparagine; partial" evidence="28">
    <location>
        <position position="329"/>
    </location>
</feature>
<feature type="glycosylation site" description="N-linked (GlcNAc...) asparagine" evidence="28">
    <location>
        <position position="52"/>
    </location>
</feature>
<evidence type="ECO:0000256" key="6">
    <source>
        <dbReference type="ARBA" id="ARBA00004251"/>
    </source>
</evidence>
<evidence type="ECO:0000256" key="20">
    <source>
        <dbReference type="ARBA" id="ARBA00022989"/>
    </source>
</evidence>
<feature type="active site" description="Proton acceptor 2" evidence="29">
    <location>
        <position position="376"/>
    </location>
</feature>
<dbReference type="KEGG" id="csem:103378664"/>
<dbReference type="Gene3D" id="1.10.1370.30">
    <property type="match status" value="1"/>
</dbReference>
<dbReference type="InterPro" id="IPR031588">
    <property type="entry name" value="Collectrin_dom"/>
</dbReference>
<dbReference type="OMA" id="FTVIHHE"/>
<evidence type="ECO:0000256" key="3">
    <source>
        <dbReference type="ARBA" id="ARBA00001923"/>
    </source>
</evidence>
<protein>
    <recommendedName>
        <fullName evidence="35">Angiotensin-converting enzyme</fullName>
        <ecNumber evidence="35">3.4.-.-</ecNumber>
    </recommendedName>
</protein>
<evidence type="ECO:0000256" key="27">
    <source>
        <dbReference type="PIRSR" id="PIRSR601548-1"/>
    </source>
</evidence>
<organism evidence="40 41">
    <name type="scientific">Cynoglossus semilaevis</name>
    <name type="common">Tongue sole</name>
    <dbReference type="NCBI Taxonomy" id="244447"/>
    <lineage>
        <taxon>Eukaryota</taxon>
        <taxon>Metazoa</taxon>
        <taxon>Chordata</taxon>
        <taxon>Craniata</taxon>
        <taxon>Vertebrata</taxon>
        <taxon>Euteleostomi</taxon>
        <taxon>Actinopterygii</taxon>
        <taxon>Neopterygii</taxon>
        <taxon>Teleostei</taxon>
        <taxon>Neoteleostei</taxon>
        <taxon>Acanthomorphata</taxon>
        <taxon>Carangaria</taxon>
        <taxon>Pleuronectiformes</taxon>
        <taxon>Pleuronectoidei</taxon>
        <taxon>Cynoglossidae</taxon>
        <taxon>Cynoglossinae</taxon>
        <taxon>Cynoglossus</taxon>
    </lineage>
</organism>
<feature type="compositionally biased region" description="Polar residues" evidence="36">
    <location>
        <begin position="781"/>
        <end position="790"/>
    </location>
</feature>
<evidence type="ECO:0000256" key="10">
    <source>
        <dbReference type="ARBA" id="ARBA00022475"/>
    </source>
</evidence>
<dbReference type="PANTHER" id="PTHR10514">
    <property type="entry name" value="ANGIOTENSIN-CONVERTING ENZYME"/>
    <property type="match status" value="1"/>
</dbReference>
<accession>A0A3P8UEB1</accession>
<keyword evidence="19 31" id="KW-0862">Zinc</keyword>
<keyword evidence="14 35" id="KW-0645">Protease</keyword>
<feature type="binding site" evidence="30">
    <location>
        <position position="206"/>
    </location>
    <ligand>
        <name>chloride</name>
        <dbReference type="ChEBI" id="CHEBI:17996"/>
        <label>1</label>
    </ligand>
</feature>
<evidence type="ECO:0000256" key="23">
    <source>
        <dbReference type="ARBA" id="ARBA00023157"/>
    </source>
</evidence>
<reference evidence="40 41" key="1">
    <citation type="journal article" date="2014" name="Nat. Genet.">
        <title>Whole-genome sequence of a flatfish provides insights into ZW sex chromosome evolution and adaptation to a benthic lifestyle.</title>
        <authorList>
            <person name="Chen S."/>
            <person name="Zhang G."/>
            <person name="Shao C."/>
            <person name="Huang Q."/>
            <person name="Liu G."/>
            <person name="Zhang P."/>
            <person name="Song W."/>
            <person name="An N."/>
            <person name="Chalopin D."/>
            <person name="Volff J.N."/>
            <person name="Hong Y."/>
            <person name="Li Q."/>
            <person name="Sha Z."/>
            <person name="Zhou H."/>
            <person name="Xie M."/>
            <person name="Yu Q."/>
            <person name="Liu Y."/>
            <person name="Xiang H."/>
            <person name="Wang N."/>
            <person name="Wu K."/>
            <person name="Yang C."/>
            <person name="Zhou Q."/>
            <person name="Liao X."/>
            <person name="Yang L."/>
            <person name="Hu Q."/>
            <person name="Zhang J."/>
            <person name="Meng L."/>
            <person name="Jin L."/>
            <person name="Tian Y."/>
            <person name="Lian J."/>
            <person name="Yang J."/>
            <person name="Miao G."/>
            <person name="Liu S."/>
            <person name="Liang Z."/>
            <person name="Yan F."/>
            <person name="Li Y."/>
            <person name="Sun B."/>
            <person name="Zhang H."/>
            <person name="Zhang J."/>
            <person name="Zhu Y."/>
            <person name="Du M."/>
            <person name="Zhao Y."/>
            <person name="Schartl M."/>
            <person name="Tang Q."/>
            <person name="Wang J."/>
        </authorList>
    </citation>
    <scope>NUCLEOTIDE SEQUENCE</scope>
</reference>
<keyword evidence="41" id="KW-1185">Reference proteome</keyword>
<feature type="domain" description="Collectrin-like" evidence="39">
    <location>
        <begin position="617"/>
        <end position="802"/>
    </location>
</feature>
<feature type="active site" description="Proton acceptor 1" evidence="27">
    <location>
        <position position="376"/>
    </location>
</feature>
<evidence type="ECO:0000256" key="12">
    <source>
        <dbReference type="ARBA" id="ARBA00022525"/>
    </source>
</evidence>
<keyword evidence="16 31" id="KW-0479">Metal-binding</keyword>
<comment type="cofactor">
    <cofactor evidence="35">
        <name>Zn(2+)</name>
        <dbReference type="ChEBI" id="CHEBI:29105"/>
    </cofactor>
    <text evidence="35">Binds 1 zinc ion per subunit.</text>
</comment>
<keyword evidence="25" id="KW-0868">Chloride</keyword>
<dbReference type="GO" id="GO:0008237">
    <property type="term" value="F:metallopeptidase activity"/>
    <property type="evidence" value="ECO:0007669"/>
    <property type="project" value="UniProtKB-KW"/>
</dbReference>
<evidence type="ECO:0000256" key="18">
    <source>
        <dbReference type="ARBA" id="ARBA00022801"/>
    </source>
</evidence>
<dbReference type="GO" id="GO:0016324">
    <property type="term" value="C:apical plasma membrane"/>
    <property type="evidence" value="ECO:0007669"/>
    <property type="project" value="UniProtKB-SubCell"/>
</dbReference>
<dbReference type="STRING" id="244447.ENSCSEP00000001568"/>
<evidence type="ECO:0000256" key="2">
    <source>
        <dbReference type="ARBA" id="ARBA00001502"/>
    </source>
</evidence>
<sequence length="802" mass="92673">MSAQILLALLALSCCVSAQVENQAREFLEKFDEEASALMYNYSLASWAYNTNITKENSEILAKEGQIWSEFYTQKSEESLKFSIEQIKDPEIKLQLISLQDKGSGALPSDKAEHLNKVLSEMSTIYSTATVCLPDDPFNCQTLEPGLEHVMFNSVNYEERLHVWEGWRKEVGRRMRPLYEDYADLKNEAAKLNKFKDYGDYWRSNYETVEEVDKYKYTGDQLMEDVRSIYKEILPLYKELHAYVRASLMKVYPGHIDPKGPLPAHLLGDMWGRFWTNLYRHSIPYPEKTDIDVSNTMVAKGWTETRLFKEAEKFFMSVGMEKMFDNFWNNSMLTKPDDGRQVVCHPTAWDMGNRMDYRIKMCTKVNMEDFLTVHHEMGHNQYQMAYRNLSYLLRDGANEGFHEAVGEIMSLSAATPKHLQSLELLPADFIYDNEPEINSMLKQSLAIVATLPFTYMLEEWRWQVFAGNIPKDKWMKTWWEMKREMVGVVEPVPRDETYCDPPALFHVSGDYSFIRYFTRTIYQFQFQKALCDAANHTGPLSSCDITNSKEAGTKLKNMLALGRSQSWTKALETISGDVKMNAQPLLDYFKKLYEWLKEENRKHGRTVGWDPSIDPYSENAIKVRISLKAAMGDGAYPWNSNEMYLFKTNMAYALRQYYSQKNQTLPFTSANIHTYNETPRISFYMAASRPSSSEYIPKSDLEAAIRLSRGRINDAFQLDDWTLEFLGIPATLAPPVEQPVEVWLVVFGVVMGVVVLMGMFLIISGVRERKKRSARPLVNNPYETEGQTNKAFEDNEGEQTGF</sequence>